<dbReference type="Proteomes" id="UP000530403">
    <property type="component" value="Unassembled WGS sequence"/>
</dbReference>
<sequence length="58" mass="6298">MEKVVQVRGFVAAPVHESIGKNEKLAIVKFQGNFTGLPFDFVDPRPQIDNAGVKTSGI</sequence>
<dbReference type="AlphaFoldDB" id="A0A7Y9HEU9"/>
<gene>
    <name evidence="1" type="ORF">HEB29_003957</name>
</gene>
<comment type="caution">
    <text evidence="1">The sequence shown here is derived from an EMBL/GenBank/DDBJ whole genome shotgun (WGS) entry which is preliminary data.</text>
</comment>
<organism evidence="1 2">
    <name type="scientific">Streptomyces fulvorobeus</name>
    <dbReference type="NCBI Taxonomy" id="284028"/>
    <lineage>
        <taxon>Bacteria</taxon>
        <taxon>Bacillati</taxon>
        <taxon>Actinomycetota</taxon>
        <taxon>Actinomycetes</taxon>
        <taxon>Kitasatosporales</taxon>
        <taxon>Streptomycetaceae</taxon>
        <taxon>Streptomyces</taxon>
    </lineage>
</organism>
<protein>
    <submittedName>
        <fullName evidence="1">Uncharacterized protein</fullName>
    </submittedName>
</protein>
<evidence type="ECO:0000313" key="1">
    <source>
        <dbReference type="EMBL" id="NYE42946.1"/>
    </source>
</evidence>
<reference evidence="1 2" key="1">
    <citation type="submission" date="2020-07" db="EMBL/GenBank/DDBJ databases">
        <title>Sequencing the genomes of 1000 actinobacteria strains.</title>
        <authorList>
            <person name="Klenk H.-P."/>
        </authorList>
    </citation>
    <scope>NUCLEOTIDE SEQUENCE [LARGE SCALE GENOMIC DNA]</scope>
    <source>
        <strain evidence="1 2">DSM 41455</strain>
    </source>
</reference>
<proteinExistence type="predicted"/>
<name>A0A7Y9HEU9_9ACTN</name>
<dbReference type="EMBL" id="JACCCF010000001">
    <property type="protein sequence ID" value="NYE42946.1"/>
    <property type="molecule type" value="Genomic_DNA"/>
</dbReference>
<accession>A0A7Y9HEU9</accession>
<evidence type="ECO:0000313" key="2">
    <source>
        <dbReference type="Proteomes" id="UP000530403"/>
    </source>
</evidence>